<dbReference type="GeneTree" id="ENSGT00950000182922"/>
<name>A0A8I5TJU9_PONAB</name>
<feature type="compositionally biased region" description="Basic and acidic residues" evidence="1">
    <location>
        <begin position="27"/>
        <end position="43"/>
    </location>
</feature>
<accession>A0A8I5TJU9</accession>
<reference evidence="2" key="2">
    <citation type="submission" date="2025-08" db="UniProtKB">
        <authorList>
            <consortium name="Ensembl"/>
        </authorList>
    </citation>
    <scope>IDENTIFICATION</scope>
</reference>
<evidence type="ECO:0000313" key="3">
    <source>
        <dbReference type="Proteomes" id="UP000001595"/>
    </source>
</evidence>
<dbReference type="Ensembl" id="ENSPPYT00000053125.1">
    <property type="protein sequence ID" value="ENSPPYP00000026103.1"/>
    <property type="gene ID" value="ENSPPYG00000030312.1"/>
</dbReference>
<reference evidence="2 3" key="1">
    <citation type="submission" date="2008-02" db="EMBL/GenBank/DDBJ databases">
        <title>A 6x draft sequence assembly of the Pongo pygmaeus abelii genome.</title>
        <authorList>
            <person name="Wilson R.K."/>
            <person name="Mardis E."/>
        </authorList>
    </citation>
    <scope>NUCLEOTIDE SEQUENCE [LARGE SCALE GENOMIC DNA]</scope>
</reference>
<dbReference type="GO" id="GO:0005840">
    <property type="term" value="C:ribosome"/>
    <property type="evidence" value="ECO:0007669"/>
    <property type="project" value="InterPro"/>
</dbReference>
<dbReference type="PANTHER" id="PTHR20981">
    <property type="entry name" value="60S RIBOSOMAL PROTEIN L21"/>
    <property type="match status" value="1"/>
</dbReference>
<dbReference type="AlphaFoldDB" id="A0A8I5TJU9"/>
<evidence type="ECO:0000313" key="2">
    <source>
        <dbReference type="Ensembl" id="ENSPPYP00000026103.1"/>
    </source>
</evidence>
<dbReference type="InterPro" id="IPR001147">
    <property type="entry name" value="Ribosomal_eL21"/>
</dbReference>
<organism evidence="2 3">
    <name type="scientific">Pongo abelii</name>
    <name type="common">Sumatran orangutan</name>
    <name type="synonym">Pongo pygmaeus abelii</name>
    <dbReference type="NCBI Taxonomy" id="9601"/>
    <lineage>
        <taxon>Eukaryota</taxon>
        <taxon>Metazoa</taxon>
        <taxon>Chordata</taxon>
        <taxon>Craniata</taxon>
        <taxon>Vertebrata</taxon>
        <taxon>Euteleostomi</taxon>
        <taxon>Mammalia</taxon>
        <taxon>Eutheria</taxon>
        <taxon>Euarchontoglires</taxon>
        <taxon>Primates</taxon>
        <taxon>Haplorrhini</taxon>
        <taxon>Catarrhini</taxon>
        <taxon>Hominidae</taxon>
        <taxon>Pongo</taxon>
    </lineage>
</organism>
<sequence>MKGKILAKRIHVRTEEHIKHSRSQDSFLKHVKENDQKETEAKEKTTWVQLKRQCAPPREAHCVRTNGKEPGVLEPLPYVITGTLVSRACLTEWGVRIRNCADHRGSGNIDCVLFAN</sequence>
<evidence type="ECO:0000256" key="1">
    <source>
        <dbReference type="SAM" id="MobiDB-lite"/>
    </source>
</evidence>
<feature type="region of interest" description="Disordered" evidence="1">
    <location>
        <begin position="19"/>
        <end position="43"/>
    </location>
</feature>
<keyword evidence="3" id="KW-1185">Reference proteome</keyword>
<dbReference type="Gene3D" id="6.10.250.3260">
    <property type="match status" value="1"/>
</dbReference>
<dbReference type="Proteomes" id="UP000001595">
    <property type="component" value="Chromosome 4"/>
</dbReference>
<dbReference type="OMA" id="ICAWSEK"/>
<dbReference type="GO" id="GO:0003735">
    <property type="term" value="F:structural constituent of ribosome"/>
    <property type="evidence" value="ECO:0007669"/>
    <property type="project" value="InterPro"/>
</dbReference>
<dbReference type="FunFam" id="6.10.250.3260:FF:000001">
    <property type="entry name" value="60S ribosomal protein L21"/>
    <property type="match status" value="1"/>
</dbReference>
<dbReference type="GO" id="GO:0006412">
    <property type="term" value="P:translation"/>
    <property type="evidence" value="ECO:0007669"/>
    <property type="project" value="InterPro"/>
</dbReference>
<protein>
    <submittedName>
        <fullName evidence="2">Uncharacterized protein</fullName>
    </submittedName>
</protein>
<reference evidence="2" key="3">
    <citation type="submission" date="2025-09" db="UniProtKB">
        <authorList>
            <consortium name="Ensembl"/>
        </authorList>
    </citation>
    <scope>IDENTIFICATION</scope>
</reference>
<proteinExistence type="predicted"/>